<reference evidence="5 6" key="1">
    <citation type="submission" date="2019-09" db="EMBL/GenBank/DDBJ databases">
        <title>Sulfurimonas gotlandica sp. nov., a chemoautotrophic and psychrotolerant epsilonproteobacterium isolated from a pelagic redoxcline, and an emended description of the genus Sulfurimonas.</title>
        <authorList>
            <person name="Wang S."/>
            <person name="Jiang L."/>
            <person name="Shao S."/>
        </authorList>
    </citation>
    <scope>NUCLEOTIDE SEQUENCE [LARGE SCALE GENOMIC DNA]</scope>
    <source>
        <strain evidence="5 6">GYSZ_1</strain>
    </source>
</reference>
<dbReference type="OrthoDB" id="9125at2"/>
<keyword evidence="2" id="KW-0813">Transport</keyword>
<organism evidence="5 6">
    <name type="scientific">Sulfurimonas lithotrophica</name>
    <dbReference type="NCBI Taxonomy" id="2590022"/>
    <lineage>
        <taxon>Bacteria</taxon>
        <taxon>Pseudomonadati</taxon>
        <taxon>Campylobacterota</taxon>
        <taxon>Epsilonproteobacteria</taxon>
        <taxon>Campylobacterales</taxon>
        <taxon>Sulfurimonadaceae</taxon>
        <taxon>Sulfurimonas</taxon>
    </lineage>
</organism>
<dbReference type="Gene3D" id="2.40.160.10">
    <property type="entry name" value="Porin"/>
    <property type="match status" value="1"/>
</dbReference>
<gene>
    <name evidence="5" type="ORF">FJR48_03960</name>
</gene>
<dbReference type="GO" id="GO:0016020">
    <property type="term" value="C:membrane"/>
    <property type="evidence" value="ECO:0007669"/>
    <property type="project" value="InterPro"/>
</dbReference>
<keyword evidence="3 4" id="KW-0732">Signal</keyword>
<sequence length="455" mass="49394">MKRIVLSAMTLGLLSSVNVQAAEDLSTMFSEGKASGQIRAFSISRSVEDTRISKQDYTRDANAIGGHLKFETADFKGLSFGTAFYTTNGLFNDSDKTNYNKVDPTLLGPDNEAYSILGEAYVQYKIGNTVFKMGRQKLNTPLAGSDDARMLPNLFEAYLMINSDIPNTTLIAGHVTKFAQGTFGRAYNGGILATTAGYSAVDSRDKVGDFENMGGYAVGKNTDGVSVVAASYKNGAIKAQVWDYYAHDILNAIYADASVSWTCLLSDAVKPFAAVQVINENGVGDKLVKNIAGNGDIDSLYYAAKFGANVGNFTAYVAYSEQSDTNNPNEIVNSATITPWGGMPAFTQGMVTRHMFLAGTKATKLAASYNFKDLGLKAVGYYATFDMDNNNGYTEDDASEIGFDFIYNMKAVKGLQLRLRGNFADDFYAKKTDANPTLNGAVSWSEYRFIANYNF</sequence>
<accession>A0A5P8NZP6</accession>
<keyword evidence="6" id="KW-1185">Reference proteome</keyword>
<dbReference type="RefSeq" id="WP_152306862.1">
    <property type="nucleotide sequence ID" value="NZ_CP043617.1"/>
</dbReference>
<dbReference type="EMBL" id="CP043617">
    <property type="protein sequence ID" value="QFR48919.1"/>
    <property type="molecule type" value="Genomic_DNA"/>
</dbReference>
<evidence type="ECO:0000313" key="5">
    <source>
        <dbReference type="EMBL" id="QFR48919.1"/>
    </source>
</evidence>
<dbReference type="InterPro" id="IPR023614">
    <property type="entry name" value="Porin_dom_sf"/>
</dbReference>
<evidence type="ECO:0000313" key="6">
    <source>
        <dbReference type="Proteomes" id="UP000326944"/>
    </source>
</evidence>
<dbReference type="AlphaFoldDB" id="A0A5P8NZP6"/>
<evidence type="ECO:0000256" key="2">
    <source>
        <dbReference type="ARBA" id="ARBA00022448"/>
    </source>
</evidence>
<dbReference type="Pfam" id="PF03573">
    <property type="entry name" value="OprD"/>
    <property type="match status" value="1"/>
</dbReference>
<proteinExistence type="inferred from homology"/>
<evidence type="ECO:0000256" key="3">
    <source>
        <dbReference type="ARBA" id="ARBA00022729"/>
    </source>
</evidence>
<dbReference type="GO" id="GO:0015288">
    <property type="term" value="F:porin activity"/>
    <property type="evidence" value="ECO:0007669"/>
    <property type="project" value="TreeGrafter"/>
</dbReference>
<dbReference type="PANTHER" id="PTHR34596:SF2">
    <property type="entry name" value="CHITOPORIN"/>
    <property type="match status" value="1"/>
</dbReference>
<name>A0A5P8NZP6_9BACT</name>
<dbReference type="PANTHER" id="PTHR34596">
    <property type="entry name" value="CHITOPORIN"/>
    <property type="match status" value="1"/>
</dbReference>
<dbReference type="InterPro" id="IPR005318">
    <property type="entry name" value="OM_porin_bac"/>
</dbReference>
<evidence type="ECO:0000256" key="4">
    <source>
        <dbReference type="SAM" id="SignalP"/>
    </source>
</evidence>
<feature type="signal peptide" evidence="4">
    <location>
        <begin position="1"/>
        <end position="21"/>
    </location>
</feature>
<comment type="similarity">
    <text evidence="1">Belongs to the outer membrane porin (Opr) (TC 1.B.25) family.</text>
</comment>
<protein>
    <submittedName>
        <fullName evidence="5">OprD family porin</fullName>
    </submittedName>
</protein>
<dbReference type="KEGG" id="sulg:FJR48_03960"/>
<evidence type="ECO:0000256" key="1">
    <source>
        <dbReference type="ARBA" id="ARBA00009075"/>
    </source>
</evidence>
<dbReference type="Proteomes" id="UP000326944">
    <property type="component" value="Chromosome"/>
</dbReference>
<feature type="chain" id="PRO_5025027316" evidence="4">
    <location>
        <begin position="22"/>
        <end position="455"/>
    </location>
</feature>